<dbReference type="RefSeq" id="WP_168433078.1">
    <property type="nucleotide sequence ID" value="NZ_CAAHFH010000001.1"/>
</dbReference>
<gene>
    <name evidence="5" type="ORF">SCARR_01437</name>
</gene>
<keyword evidence="2" id="KW-0378">Hydrolase</keyword>
<dbReference type="InterPro" id="IPR032812">
    <property type="entry name" value="SbsA_Ig"/>
</dbReference>
<feature type="domain" description="BD-FAE-like" evidence="4">
    <location>
        <begin position="641"/>
        <end position="828"/>
    </location>
</feature>
<dbReference type="GO" id="GO:0016787">
    <property type="term" value="F:hydrolase activity"/>
    <property type="evidence" value="ECO:0007669"/>
    <property type="project" value="UniProtKB-KW"/>
</dbReference>
<dbReference type="Pfam" id="PF13205">
    <property type="entry name" value="Big_5"/>
    <property type="match status" value="1"/>
</dbReference>
<accession>A0A6C2UHG8</accession>
<dbReference type="EMBL" id="CAAHFH010000001">
    <property type="protein sequence ID" value="VGO19379.1"/>
    <property type="molecule type" value="Genomic_DNA"/>
</dbReference>
<protein>
    <submittedName>
        <fullName evidence="5">Uncharacterized protein</fullName>
    </submittedName>
</protein>
<dbReference type="InterPro" id="IPR050300">
    <property type="entry name" value="GDXG_lipolytic_enzyme"/>
</dbReference>
<dbReference type="InterPro" id="IPR013320">
    <property type="entry name" value="ConA-like_dom_sf"/>
</dbReference>
<dbReference type="InterPro" id="IPR049492">
    <property type="entry name" value="BD-FAE-like_dom"/>
</dbReference>
<evidence type="ECO:0000256" key="1">
    <source>
        <dbReference type="ARBA" id="ARBA00022729"/>
    </source>
</evidence>
<evidence type="ECO:0000256" key="2">
    <source>
        <dbReference type="ARBA" id="ARBA00022801"/>
    </source>
</evidence>
<dbReference type="SUPFAM" id="SSF53474">
    <property type="entry name" value="alpha/beta-Hydrolases"/>
    <property type="match status" value="1"/>
</dbReference>
<keyword evidence="1" id="KW-0732">Signal</keyword>
<sequence length="998" mass="106079">MKRIYIIGLLLLAVGASTWGAVLFEADFESGTNANTGTITYNAGYNVQTAVTAGPDATLGSQVLLADPTSDGAAATDITWTPMSAVSLAGGQSAVVSLDVVWWRNNGAKSHYVTGYDSGDNMIFQFVMADLDEFGNGGADRQRPGYADQYGAYAFTSNLIAAGVSPGSYWFGADTNPTDGLLSTKDAHFEITVSSWGWSLYTVKQDGTTTAQTTTLPTYGGGIHSELAYIKLTGESSASGAYFDNLTIQSVAGADLLPDIWLDASQGLGLVDERVAVWTNLAAQGTFDAVQTTVSKRPALLYEAWPGHQVIHFDGVDDILTLTNTAGNALFEDEVTVFYVGRTTGGSFAGTGGFVGNFQTGSSYKNGWNLRAQSDGSYHFLVGNGAWNDVAGGTALLGDDFVLLNGRYSNEGDGTGTMELFSSLLENPATLGTSPFTPSPSSVDISIGMFCGWQSLAFNQAVECDVAEIRIYGRALSDLEREAVWGELSAKYAVAEEQAITVNSFSPSGYDVPADTSVEVTFNIAMNPASVTNVVVGIGGLDGLPENSDWVRATGQWTASAGDTVFAFTADPAFEPGDLVMVEIPNAVVSAGGTAYATSSRKTYAFIIENGVTYPVTTTLIDPMSIVYHDNGDEHILPLKLFVPATDEPCPVMFWVNGGGWSGGNSGTWERSAVGEGMMGDYLSEKLGVAVADVAWRSSSNSEGTFSKAVTDIGLAVEYVIAHADTYGIDISRMGLYGGSAGTPTSALVSQLNTNISCYIGFNGLYDFVTRTGTWSFGGGTSFEQNVPSYTANSAALNIRANPPDTLLLHGSADTTIEHQQSERYRDKIQLAGGNASALIYRDEVHAFFNPGRAMHLPTLYACTKHLNRVFNLGYGNWARSFNLSEGEGGNDDNDDLSNLYEYGLGGNPTNSLDTGMLPTFGTNGEAMQYIYPRRTAADSGITYSLELTDNLISNDWKSTGYTESGAGAIDDVFESVTNDVPILGTTNRFIRLKIIRQ</sequence>
<dbReference type="AlphaFoldDB" id="A0A6C2UHG8"/>
<evidence type="ECO:0000313" key="6">
    <source>
        <dbReference type="Proteomes" id="UP000346198"/>
    </source>
</evidence>
<dbReference type="SUPFAM" id="SSF49899">
    <property type="entry name" value="Concanavalin A-like lectins/glucanases"/>
    <property type="match status" value="1"/>
</dbReference>
<dbReference type="Pfam" id="PF20434">
    <property type="entry name" value="BD-FAE"/>
    <property type="match status" value="1"/>
</dbReference>
<proteinExistence type="predicted"/>
<dbReference type="InterPro" id="IPR029058">
    <property type="entry name" value="AB_hydrolase_fold"/>
</dbReference>
<dbReference type="Gene3D" id="3.40.50.1820">
    <property type="entry name" value="alpha/beta hydrolase"/>
    <property type="match status" value="1"/>
</dbReference>
<evidence type="ECO:0000313" key="5">
    <source>
        <dbReference type="EMBL" id="VGO19379.1"/>
    </source>
</evidence>
<keyword evidence="6" id="KW-1185">Reference proteome</keyword>
<dbReference type="Proteomes" id="UP000346198">
    <property type="component" value="Unassembled WGS sequence"/>
</dbReference>
<evidence type="ECO:0000259" key="4">
    <source>
        <dbReference type="Pfam" id="PF20434"/>
    </source>
</evidence>
<name>A0A6C2UHG8_9BACT</name>
<dbReference type="PANTHER" id="PTHR48081">
    <property type="entry name" value="AB HYDROLASE SUPERFAMILY PROTEIN C4A8.06C"/>
    <property type="match status" value="1"/>
</dbReference>
<dbReference type="PANTHER" id="PTHR48081:SF33">
    <property type="entry name" value="KYNURENINE FORMAMIDASE"/>
    <property type="match status" value="1"/>
</dbReference>
<evidence type="ECO:0000259" key="3">
    <source>
        <dbReference type="Pfam" id="PF13205"/>
    </source>
</evidence>
<feature type="domain" description="SbsA Ig-like" evidence="3">
    <location>
        <begin position="497"/>
        <end position="599"/>
    </location>
</feature>
<reference evidence="5 6" key="1">
    <citation type="submission" date="2019-04" db="EMBL/GenBank/DDBJ databases">
        <authorList>
            <person name="Van Vliet M D."/>
        </authorList>
    </citation>
    <scope>NUCLEOTIDE SEQUENCE [LARGE SCALE GENOMIC DNA]</scope>
    <source>
        <strain evidence="5 6">F21</strain>
    </source>
</reference>
<organism evidence="5 6">
    <name type="scientific">Pontiella sulfatireligans</name>
    <dbReference type="NCBI Taxonomy" id="2750658"/>
    <lineage>
        <taxon>Bacteria</taxon>
        <taxon>Pseudomonadati</taxon>
        <taxon>Kiritimatiellota</taxon>
        <taxon>Kiritimatiellia</taxon>
        <taxon>Kiritimatiellales</taxon>
        <taxon>Pontiellaceae</taxon>
        <taxon>Pontiella</taxon>
    </lineage>
</organism>